<dbReference type="FunFam" id="2.40.50.140:FF:000051">
    <property type="entry name" value="RNA-binding transcriptional accessory protein"/>
    <property type="match status" value="1"/>
</dbReference>
<dbReference type="InterPro" id="IPR023323">
    <property type="entry name" value="Tex-like_dom_sf"/>
</dbReference>
<gene>
    <name evidence="2" type="ORF">H4683_002306</name>
</gene>
<dbReference type="InterPro" id="IPR037027">
    <property type="entry name" value="YqgF/RNaseH-like_dom_sf"/>
</dbReference>
<dbReference type="Pfam" id="PF17674">
    <property type="entry name" value="HHH_9"/>
    <property type="match status" value="1"/>
</dbReference>
<dbReference type="GO" id="GO:0006139">
    <property type="term" value="P:nucleobase-containing compound metabolic process"/>
    <property type="evidence" value="ECO:0007669"/>
    <property type="project" value="InterPro"/>
</dbReference>
<dbReference type="GO" id="GO:0005737">
    <property type="term" value="C:cytoplasm"/>
    <property type="evidence" value="ECO:0007669"/>
    <property type="project" value="UniProtKB-ARBA"/>
</dbReference>
<evidence type="ECO:0000313" key="2">
    <source>
        <dbReference type="EMBL" id="MBE1555207.1"/>
    </source>
</evidence>
<evidence type="ECO:0000259" key="1">
    <source>
        <dbReference type="PROSITE" id="PS50126"/>
    </source>
</evidence>
<sequence length="719" mass="80063">MIKHIVGATAARAAVSVRQTERVIALLDQGNTVPFIARYRKEETGSLDEVQIKAVEDAYSYVKGLEQRKEEVIRLIDEQGKLDDELRKSIESATVLQRIEDLYRPFKQKRRTRAMIAIESGLEPLANALYEFSASRPEDLAKDYVNEEVGVATIEDALAGARDIIAERFADDATIRENIRKLTWLKGLIVSTVRKGAVDDRNVFENYYEYEEPLKKIVPHRVLALNRGEKEDVLRIGMSFPTERIIGWLECELVRKLHSPSTVQVKEAIEDGFKRLIAPSIEREIRTALTEKAEEQAIHVFSENLKSLLLQPPLKGKVVLGLDPAFRTGCKLAVVDETGKLLEISVIYPHQPRLEVEKSKRVILDMLKKYSVTIIAIGNGTASRESELFIANCLKEAQPGVSYVIVNEAGASVYSASSQAREEFPDLQVEQRSAVSIARRLQDPLSELVKIDPGSVGVGQYQHDVAKKRLSESLSFVVETAVNRVGVNVNTASSSLLQYVAGLSKTVAENIVKSREENGLYTKRTQLKKVPRLGAKTYEQAIGFLRVLEAKDPFDATGIHPESYALAEQVLEEAGMDKEELGKKETTEALSALDIKTLSSKLNVGEVTLKDIIKTLQRPNRDPRDDFPQPLLKADVLDMKDLFKGLEMQGTVRNVVDFGAFVDIGVKEDGLVHISKLKKGYVKHPLDVVASGDIVTVWVEGIDKEKGRISLTMLPPSTN</sequence>
<dbReference type="FunFam" id="1.10.10.650:FF:000001">
    <property type="entry name" value="S1 RNA-binding domain 1"/>
    <property type="match status" value="1"/>
</dbReference>
<keyword evidence="3" id="KW-1185">Reference proteome</keyword>
<dbReference type="PROSITE" id="PS50126">
    <property type="entry name" value="S1"/>
    <property type="match status" value="1"/>
</dbReference>
<dbReference type="GO" id="GO:0003735">
    <property type="term" value="F:structural constituent of ribosome"/>
    <property type="evidence" value="ECO:0007669"/>
    <property type="project" value="TreeGrafter"/>
</dbReference>
<evidence type="ECO:0000313" key="3">
    <source>
        <dbReference type="Proteomes" id="UP000658225"/>
    </source>
</evidence>
<dbReference type="Gene3D" id="1.10.10.650">
    <property type="entry name" value="RuvA domain 2-like"/>
    <property type="match status" value="1"/>
</dbReference>
<dbReference type="FunFam" id="1.10.150.310:FF:000001">
    <property type="entry name" value="RNA-binding transcriptional accessory protein"/>
    <property type="match status" value="1"/>
</dbReference>
<dbReference type="InterPro" id="IPR010994">
    <property type="entry name" value="RuvA_2-like"/>
</dbReference>
<comment type="caution">
    <text evidence="2">The sequence shown here is derived from an EMBL/GenBank/DDBJ whole genome shotgun (WGS) entry which is preliminary data.</text>
</comment>
<dbReference type="SUPFAM" id="SSF158832">
    <property type="entry name" value="Tex N-terminal region-like"/>
    <property type="match status" value="1"/>
</dbReference>
<dbReference type="CDD" id="cd05685">
    <property type="entry name" value="S1_Tex"/>
    <property type="match status" value="1"/>
</dbReference>
<dbReference type="Gene3D" id="3.30.420.140">
    <property type="entry name" value="YqgF/RNase H-like domain"/>
    <property type="match status" value="1"/>
</dbReference>
<dbReference type="PANTHER" id="PTHR10724">
    <property type="entry name" value="30S RIBOSOMAL PROTEIN S1"/>
    <property type="match status" value="1"/>
</dbReference>
<dbReference type="InterPro" id="IPR006641">
    <property type="entry name" value="YqgF/RNaseH-like_dom"/>
</dbReference>
<dbReference type="FunFam" id="3.30.420.140:FF:000001">
    <property type="entry name" value="RNA-binding transcriptional accessory protein"/>
    <property type="match status" value="1"/>
</dbReference>
<dbReference type="AlphaFoldDB" id="A0A927MLN7"/>
<dbReference type="SMART" id="SM00316">
    <property type="entry name" value="S1"/>
    <property type="match status" value="1"/>
</dbReference>
<dbReference type="SUPFAM" id="SSF53098">
    <property type="entry name" value="Ribonuclease H-like"/>
    <property type="match status" value="1"/>
</dbReference>
<dbReference type="InterPro" id="IPR003029">
    <property type="entry name" value="S1_domain"/>
</dbReference>
<dbReference type="GO" id="GO:0006412">
    <property type="term" value="P:translation"/>
    <property type="evidence" value="ECO:0007669"/>
    <property type="project" value="TreeGrafter"/>
</dbReference>
<dbReference type="SUPFAM" id="SSF47781">
    <property type="entry name" value="RuvA domain 2-like"/>
    <property type="match status" value="2"/>
</dbReference>
<dbReference type="Pfam" id="PF16921">
    <property type="entry name" value="Tex_YqgF"/>
    <property type="match status" value="1"/>
</dbReference>
<dbReference type="EMBL" id="JADBEL010000011">
    <property type="protein sequence ID" value="MBE1555207.1"/>
    <property type="molecule type" value="Genomic_DNA"/>
</dbReference>
<dbReference type="InterPro" id="IPR044146">
    <property type="entry name" value="S1_Tex"/>
</dbReference>
<dbReference type="InterPro" id="IPR032639">
    <property type="entry name" value="Tex_YqgF"/>
</dbReference>
<protein>
    <recommendedName>
        <fullName evidence="1">S1 motif domain-containing protein</fullName>
    </recommendedName>
</protein>
<accession>A0A927MLN7</accession>
<dbReference type="Pfam" id="PF00575">
    <property type="entry name" value="S1"/>
    <property type="match status" value="1"/>
</dbReference>
<dbReference type="InterPro" id="IPR041692">
    <property type="entry name" value="HHH_9"/>
</dbReference>
<dbReference type="Pfam" id="PF22706">
    <property type="entry name" value="Tex_central_region"/>
    <property type="match status" value="1"/>
</dbReference>
<reference evidence="2" key="1">
    <citation type="submission" date="2020-10" db="EMBL/GenBank/DDBJ databases">
        <title>Genomic Encyclopedia of Type Strains, Phase IV (KMG-IV): sequencing the most valuable type-strain genomes for metagenomic binning, comparative biology and taxonomic classification.</title>
        <authorList>
            <person name="Goeker M."/>
        </authorList>
    </citation>
    <scope>NUCLEOTIDE SEQUENCE</scope>
    <source>
        <strain evidence="2">DSM 13886</strain>
    </source>
</reference>
<proteinExistence type="predicted"/>
<dbReference type="InterPro" id="IPR018974">
    <property type="entry name" value="Tex-like_N"/>
</dbReference>
<dbReference type="Gene3D" id="2.40.50.140">
    <property type="entry name" value="Nucleic acid-binding proteins"/>
    <property type="match status" value="1"/>
</dbReference>
<dbReference type="Proteomes" id="UP000658225">
    <property type="component" value="Unassembled WGS sequence"/>
</dbReference>
<dbReference type="Gene3D" id="1.10.3500.10">
    <property type="entry name" value="Tex N-terminal region-like"/>
    <property type="match status" value="1"/>
</dbReference>
<dbReference type="GO" id="GO:0003729">
    <property type="term" value="F:mRNA binding"/>
    <property type="evidence" value="ECO:0007669"/>
    <property type="project" value="UniProtKB-ARBA"/>
</dbReference>
<feature type="domain" description="S1 motif" evidence="1">
    <location>
        <begin position="645"/>
        <end position="714"/>
    </location>
</feature>
<dbReference type="SUPFAM" id="SSF50249">
    <property type="entry name" value="Nucleic acid-binding proteins"/>
    <property type="match status" value="1"/>
</dbReference>
<dbReference type="Pfam" id="PF12836">
    <property type="entry name" value="HHH_3"/>
    <property type="match status" value="1"/>
</dbReference>
<dbReference type="SMART" id="SM00732">
    <property type="entry name" value="YqgFc"/>
    <property type="match status" value="1"/>
</dbReference>
<dbReference type="InterPro" id="IPR023319">
    <property type="entry name" value="Tex-like_HTH_dom_sf"/>
</dbReference>
<dbReference type="InterPro" id="IPR012340">
    <property type="entry name" value="NA-bd_OB-fold"/>
</dbReference>
<dbReference type="Gene3D" id="1.10.150.310">
    <property type="entry name" value="Tex RuvX-like domain-like"/>
    <property type="match status" value="1"/>
</dbReference>
<dbReference type="RefSeq" id="WP_225942041.1">
    <property type="nucleotide sequence ID" value="NZ_JADBEL010000011.1"/>
</dbReference>
<dbReference type="InterPro" id="IPR055179">
    <property type="entry name" value="Tex-like_central_region"/>
</dbReference>
<name>A0A927MLN7_9BACL</name>
<organism evidence="2 3">
    <name type="scientific">Sporosarcina limicola</name>
    <dbReference type="NCBI Taxonomy" id="34101"/>
    <lineage>
        <taxon>Bacteria</taxon>
        <taxon>Bacillati</taxon>
        <taxon>Bacillota</taxon>
        <taxon>Bacilli</taxon>
        <taxon>Bacillales</taxon>
        <taxon>Caryophanaceae</taxon>
        <taxon>Sporosarcina</taxon>
    </lineage>
</organism>
<dbReference type="Pfam" id="PF09371">
    <property type="entry name" value="Tex_N"/>
    <property type="match status" value="1"/>
</dbReference>
<dbReference type="PANTHER" id="PTHR10724:SF10">
    <property type="entry name" value="S1 RNA-BINDING DOMAIN-CONTAINING PROTEIN 1"/>
    <property type="match status" value="1"/>
</dbReference>
<dbReference type="InterPro" id="IPR050437">
    <property type="entry name" value="Ribos_protein_bS1-like"/>
</dbReference>
<dbReference type="InterPro" id="IPR012337">
    <property type="entry name" value="RNaseH-like_sf"/>
</dbReference>